<organism evidence="1 2">
    <name type="scientific">Colletotrichum truncatum</name>
    <name type="common">Anthracnose fungus</name>
    <name type="synonym">Colletotrichum capsici</name>
    <dbReference type="NCBI Taxonomy" id="5467"/>
    <lineage>
        <taxon>Eukaryota</taxon>
        <taxon>Fungi</taxon>
        <taxon>Dikarya</taxon>
        <taxon>Ascomycota</taxon>
        <taxon>Pezizomycotina</taxon>
        <taxon>Sordariomycetes</taxon>
        <taxon>Hypocreomycetidae</taxon>
        <taxon>Glomerellales</taxon>
        <taxon>Glomerellaceae</taxon>
        <taxon>Colletotrichum</taxon>
        <taxon>Colletotrichum truncatum species complex</taxon>
    </lineage>
</organism>
<gene>
    <name evidence="1" type="ORF">CTRU02_213012</name>
</gene>
<evidence type="ECO:0000313" key="2">
    <source>
        <dbReference type="Proteomes" id="UP000805649"/>
    </source>
</evidence>
<evidence type="ECO:0000313" key="1">
    <source>
        <dbReference type="EMBL" id="KAL0932059.1"/>
    </source>
</evidence>
<protein>
    <submittedName>
        <fullName evidence="1">Uncharacterized protein</fullName>
    </submittedName>
</protein>
<name>A0ACC3YJI9_COLTU</name>
<accession>A0ACC3YJI9</accession>
<reference evidence="1 2" key="1">
    <citation type="journal article" date="2020" name="Phytopathology">
        <title>Genome Sequence Resources of Colletotrichum truncatum, C. plurivorum, C. musicola, and C. sojae: Four Species Pathogenic to Soybean (Glycine max).</title>
        <authorList>
            <person name="Rogerio F."/>
            <person name="Boufleur T.R."/>
            <person name="Ciampi-Guillardi M."/>
            <person name="Sukno S.A."/>
            <person name="Thon M.R."/>
            <person name="Massola Junior N.S."/>
            <person name="Baroncelli R."/>
        </authorList>
    </citation>
    <scope>NUCLEOTIDE SEQUENCE [LARGE SCALE GENOMIC DNA]</scope>
    <source>
        <strain evidence="1 2">CMES1059</strain>
    </source>
</reference>
<keyword evidence="2" id="KW-1185">Reference proteome</keyword>
<dbReference type="Proteomes" id="UP000805649">
    <property type="component" value="Unassembled WGS sequence"/>
</dbReference>
<sequence length="836" mass="93113">MFRIFRHGASFLKSRTICYSTVLHKPNHHSALHNHSPLSADMDPFVANDQSTRLGVTIYQSEGDDVPEGLVSQRRLKFAKPLPPRLIKRRLTPPDPRERESTHFGWGQRGDTIFAKPATRNTLVEESRIPSQDHSFLGKGPESKAWGQPRVVRKPLLRPQQSVTLAPHRVNKPDASQPRQTASTGHLRSKHKRTQDCLPSGTALSHQPFSRVDSCRLFSGQSYSSSHSHDSEFTTSTIRRRHARDIFEEFGISRPSGWLSDDEEEDLSRNQDGTNSIPRHTNVCHSCRAEVTYEAFCATCGHSVCPQCAGEIPDEEDPPRTESMERTTMASEQQKFNRAEEYSPCLLHQEATESSESNQKAATALKNNPFIVADKITRIAVVEHQVTDSTVSERDPARFSDCIPKQIDLSASIGTHEGCRSSKFDDTHIGHHAGRHGISCLVSQHAAAKNTVDSRDVRSDSPLENPTQDKVDQLYHHAEDLQRAKHIMKYLAASSTVTEECSPDQVTESRRVPSAPAEEMLASADACKSHSKKLASFDAAIASKAKSIEIHRHSKWERSQSFDIDPVKRRGLDPASESPNMKLSSPPEWLNVKRKPDCAVQKPDVVEPTGIFQVKSPSESPMTREPLIEWPKLKKVTKETVVLAEKAPLPWMQRPLRRVQKGENVSQQISTQKSAEVDLWRSQLRRVSTLGPDSTENGHGKNSHYDHRKITEACISCRHDTPTPPPSPFSIEEIHVAAEAQEGVFANALELNSVEENRPLTSRDTSLRTPVNTQVKPESATCDSQTVGATRSVSNLDMDSDTSAGARRVVEEVIRDSSDAEVFSPMPIMISSHTCS</sequence>
<proteinExistence type="predicted"/>
<comment type="caution">
    <text evidence="1">The sequence shown here is derived from an EMBL/GenBank/DDBJ whole genome shotgun (WGS) entry which is preliminary data.</text>
</comment>
<dbReference type="EMBL" id="VUJX02000009">
    <property type="protein sequence ID" value="KAL0932059.1"/>
    <property type="molecule type" value="Genomic_DNA"/>
</dbReference>